<organism evidence="2 3">
    <name type="scientific">Geoalkalibacter subterraneus</name>
    <dbReference type="NCBI Taxonomy" id="483547"/>
    <lineage>
        <taxon>Bacteria</taxon>
        <taxon>Pseudomonadati</taxon>
        <taxon>Thermodesulfobacteriota</taxon>
        <taxon>Desulfuromonadia</taxon>
        <taxon>Desulfuromonadales</taxon>
        <taxon>Geoalkalibacteraceae</taxon>
        <taxon>Geoalkalibacter</taxon>
    </lineage>
</organism>
<dbReference type="STRING" id="483547.GSUB_08560"/>
<accession>A0A0B5FGX1</accession>
<feature type="domain" description="Polymerase beta nucleotidyltransferase" evidence="1">
    <location>
        <begin position="17"/>
        <end position="103"/>
    </location>
</feature>
<reference evidence="2 3" key="1">
    <citation type="journal article" date="2015" name="Genome Announc.">
        <title>Genomes of Geoalkalibacter ferrihydriticus Z-0531T and Geoalkalibacter subterraneus Red1T, Two Haloalkaliphilic Metal-Reducing Deltaproteobacteria.</title>
        <authorList>
            <person name="Badalamenti J.P."/>
            <person name="Krajmalnik-Brown R."/>
            <person name="Torres C.I."/>
            <person name="Bond D.R."/>
        </authorList>
    </citation>
    <scope>NUCLEOTIDE SEQUENCE [LARGE SCALE GENOMIC DNA]</scope>
    <source>
        <strain evidence="2 3">Red1</strain>
    </source>
</reference>
<gene>
    <name evidence="2" type="ORF">GSUB_08560</name>
</gene>
<dbReference type="Gene3D" id="3.30.460.10">
    <property type="entry name" value="Beta Polymerase, domain 2"/>
    <property type="match status" value="1"/>
</dbReference>
<dbReference type="CDD" id="cd05403">
    <property type="entry name" value="NT_KNTase_like"/>
    <property type="match status" value="1"/>
</dbReference>
<dbReference type="InterPro" id="IPR052548">
    <property type="entry name" value="Type_VII_TA_antitoxin"/>
</dbReference>
<dbReference type="Pfam" id="PF18765">
    <property type="entry name" value="Polbeta"/>
    <property type="match status" value="1"/>
</dbReference>
<dbReference type="Proteomes" id="UP000035036">
    <property type="component" value="Chromosome"/>
</dbReference>
<dbReference type="RefSeq" id="WP_040200286.1">
    <property type="nucleotide sequence ID" value="NZ_CP010311.1"/>
</dbReference>
<dbReference type="OrthoDB" id="9803106at2"/>
<dbReference type="InterPro" id="IPR041633">
    <property type="entry name" value="Polbeta"/>
</dbReference>
<evidence type="ECO:0000313" key="2">
    <source>
        <dbReference type="EMBL" id="AJF06593.1"/>
    </source>
</evidence>
<keyword evidence="3" id="KW-1185">Reference proteome</keyword>
<evidence type="ECO:0000313" key="3">
    <source>
        <dbReference type="Proteomes" id="UP000035036"/>
    </source>
</evidence>
<dbReference type="AlphaFoldDB" id="A0A0B5FGX1"/>
<dbReference type="SUPFAM" id="SSF81301">
    <property type="entry name" value="Nucleotidyltransferase"/>
    <property type="match status" value="1"/>
</dbReference>
<sequence>MTADNEFGISPTDLARIVGVFEHHEDIDEVVLYGSRAKGNYRPGSDIDLTLCGENLNLRTLNRVSNDLDDLLLPYSFDVSIYSQIENEDLIDHIQRVGVTIYRVSGERLRQVNPLG</sequence>
<name>A0A0B5FGX1_9BACT</name>
<dbReference type="KEGG" id="gsb:GSUB_08560"/>
<proteinExistence type="predicted"/>
<dbReference type="PANTHER" id="PTHR33933:SF1">
    <property type="entry name" value="PROTEIN ADENYLYLTRANSFERASE MNTA-RELATED"/>
    <property type="match status" value="1"/>
</dbReference>
<dbReference type="EMBL" id="CP010311">
    <property type="protein sequence ID" value="AJF06593.1"/>
    <property type="molecule type" value="Genomic_DNA"/>
</dbReference>
<evidence type="ECO:0000259" key="1">
    <source>
        <dbReference type="Pfam" id="PF18765"/>
    </source>
</evidence>
<protein>
    <recommendedName>
        <fullName evidence="1">Polymerase beta nucleotidyltransferase domain-containing protein</fullName>
    </recommendedName>
</protein>
<dbReference type="HOGENOM" id="CLU_130257_5_1_7"/>
<dbReference type="InterPro" id="IPR043519">
    <property type="entry name" value="NT_sf"/>
</dbReference>
<dbReference type="PANTHER" id="PTHR33933">
    <property type="entry name" value="NUCLEOTIDYLTRANSFERASE"/>
    <property type="match status" value="1"/>
</dbReference>